<evidence type="ECO:0000259" key="3">
    <source>
        <dbReference type="Pfam" id="PF12704"/>
    </source>
</evidence>
<protein>
    <submittedName>
        <fullName evidence="4">ABC transport system permease protein</fullName>
    </submittedName>
</protein>
<evidence type="ECO:0000313" key="5">
    <source>
        <dbReference type="Proteomes" id="UP001230145"/>
    </source>
</evidence>
<feature type="transmembrane region" description="Helical" evidence="2">
    <location>
        <begin position="12"/>
        <end position="37"/>
    </location>
</feature>
<dbReference type="InterPro" id="IPR038766">
    <property type="entry name" value="Membrane_comp_ABC_pdt"/>
</dbReference>
<keyword evidence="2" id="KW-0812">Transmembrane</keyword>
<feature type="transmembrane region" description="Helical" evidence="2">
    <location>
        <begin position="376"/>
        <end position="395"/>
    </location>
</feature>
<sequence>MLRQQLEHHWPSHVLAGVALTYAAAMVFFMTTMLGFADDTLSLSVKKSIPHSDVVVYSETVTALEVADQIRQLDEVGSVFVDSSLPAEVVTETDHAPTSIRSLAPPALRTQKITTGAFPSSPREIAVAKKLAHTLELEVGDELTVVGGDVAKRYTVSGIYACSPLRDLNGFEAITTDPNPNFVAAQGNGQGGIEVRATPTATTEELQEAILKIPGTVVVNARDRYDDEYARQKASLDTLTEATPWLLATAFLTSTTVVYMTAVGVARRRTAESHTLRALALSAVRRQRMLAAEIGAVAGLAYLVGITVGYAGAMGASSIAHSESGAPFLPSGIGFPFVAALWALIAVALATIIGTCAGVLSVYLRTTNTWKSAIRIVGPAVVIFAATFLYTTVAMPGELRPHAGARAVVGSLLALAGATLVTYLVVVVVTKRLAKSFQVGSYFSLLPRSLTATMTTVSLFIVLMSSAALGALHTTYSTLDNNDDHLSKLYDLSMTAGVTSSFLTQENLDAVRAWGGAEATLTMYLLNTETWQPEEFQPGAIYAVDPKEAQDYFGRRLDLDKLLVPQWATDVPSSVRLNYVDAEGFNRTAEVEVTTADVPFALISIEGLGDLEPAAMWIRFADHHHISQDYSRLEAALNSGTDRPFLTLAITPSRVHHVNVSKIQAVIQTSVIAMLAFAAYMRVPRYLDEQGLETRYLRTKGVPGRRIRGRRLAQALACMLVTVLAGLALGVGATLILMYAHGWATPHEPSVPVMMLALNAGSIMLGCLALAILGYRFDVSKRTKARDYA</sequence>
<feature type="domain" description="MacB-like periplasmic core" evidence="3">
    <location>
        <begin position="27"/>
        <end position="211"/>
    </location>
</feature>
<dbReference type="PANTHER" id="PTHR30287:SF2">
    <property type="entry name" value="BLL1001 PROTEIN"/>
    <property type="match status" value="1"/>
</dbReference>
<feature type="transmembrane region" description="Helical" evidence="2">
    <location>
        <begin position="245"/>
        <end position="266"/>
    </location>
</feature>
<keyword evidence="5" id="KW-1185">Reference proteome</keyword>
<evidence type="ECO:0000256" key="2">
    <source>
        <dbReference type="SAM" id="Phobius"/>
    </source>
</evidence>
<organism evidence="4 5">
    <name type="scientific">Trueperella abortisuis</name>
    <dbReference type="NCBI Taxonomy" id="445930"/>
    <lineage>
        <taxon>Bacteria</taxon>
        <taxon>Bacillati</taxon>
        <taxon>Actinomycetota</taxon>
        <taxon>Actinomycetes</taxon>
        <taxon>Actinomycetales</taxon>
        <taxon>Actinomycetaceae</taxon>
        <taxon>Trueperella</taxon>
    </lineage>
</organism>
<name>A0ABT9PJL3_9ACTO</name>
<comment type="similarity">
    <text evidence="1">Belongs to the ABC-4 integral membrane protein family.</text>
</comment>
<evidence type="ECO:0000256" key="1">
    <source>
        <dbReference type="ARBA" id="ARBA00038076"/>
    </source>
</evidence>
<dbReference type="EMBL" id="JAUSQL010000001">
    <property type="protein sequence ID" value="MDP9832914.1"/>
    <property type="molecule type" value="Genomic_DNA"/>
</dbReference>
<keyword evidence="2" id="KW-0472">Membrane</keyword>
<feature type="transmembrane region" description="Helical" evidence="2">
    <location>
        <begin position="333"/>
        <end position="364"/>
    </location>
</feature>
<feature type="transmembrane region" description="Helical" evidence="2">
    <location>
        <begin position="753"/>
        <end position="775"/>
    </location>
</feature>
<keyword evidence="2" id="KW-1133">Transmembrane helix</keyword>
<proteinExistence type="inferred from homology"/>
<feature type="transmembrane region" description="Helical" evidence="2">
    <location>
        <begin position="290"/>
        <end position="313"/>
    </location>
</feature>
<feature type="transmembrane region" description="Helical" evidence="2">
    <location>
        <begin position="407"/>
        <end position="429"/>
    </location>
</feature>
<gene>
    <name evidence="4" type="ORF">J2S45_001593</name>
</gene>
<reference evidence="4 5" key="1">
    <citation type="submission" date="2023-07" db="EMBL/GenBank/DDBJ databases">
        <title>Sequencing the genomes of 1000 actinobacteria strains.</title>
        <authorList>
            <person name="Klenk H.-P."/>
        </authorList>
    </citation>
    <scope>NUCLEOTIDE SEQUENCE [LARGE SCALE GENOMIC DNA]</scope>
    <source>
        <strain evidence="4 5">DSM 19515</strain>
    </source>
</reference>
<comment type="caution">
    <text evidence="4">The sequence shown here is derived from an EMBL/GenBank/DDBJ whole genome shotgun (WGS) entry which is preliminary data.</text>
</comment>
<dbReference type="RefSeq" id="WP_307635057.1">
    <property type="nucleotide sequence ID" value="NZ_JAUSQL010000001.1"/>
</dbReference>
<feature type="transmembrane region" description="Helical" evidence="2">
    <location>
        <begin position="715"/>
        <end position="741"/>
    </location>
</feature>
<accession>A0ABT9PJL3</accession>
<dbReference type="InterPro" id="IPR025857">
    <property type="entry name" value="MacB_PCD"/>
</dbReference>
<dbReference type="Pfam" id="PF12704">
    <property type="entry name" value="MacB_PCD"/>
    <property type="match status" value="1"/>
</dbReference>
<dbReference type="PANTHER" id="PTHR30287">
    <property type="entry name" value="MEMBRANE COMPONENT OF PREDICTED ABC SUPERFAMILY METABOLITE UPTAKE TRANSPORTER"/>
    <property type="match status" value="1"/>
</dbReference>
<evidence type="ECO:0000313" key="4">
    <source>
        <dbReference type="EMBL" id="MDP9832914.1"/>
    </source>
</evidence>
<dbReference type="Proteomes" id="UP001230145">
    <property type="component" value="Unassembled WGS sequence"/>
</dbReference>